<evidence type="ECO:0000313" key="1">
    <source>
        <dbReference type="EMBL" id="OVA00399.1"/>
    </source>
</evidence>
<dbReference type="OMA" id="KLWLNIC"/>
<keyword evidence="2" id="KW-1185">Reference proteome</keyword>
<dbReference type="InterPro" id="IPR050466">
    <property type="entry name" value="Carboxylest/Gibb_receptor"/>
</dbReference>
<reference evidence="1 2" key="1">
    <citation type="journal article" date="2017" name="Mol. Plant">
        <title>The Genome of Medicinal Plant Macleaya cordata Provides New Insights into Benzylisoquinoline Alkaloids Metabolism.</title>
        <authorList>
            <person name="Liu X."/>
            <person name="Liu Y."/>
            <person name="Huang P."/>
            <person name="Ma Y."/>
            <person name="Qing Z."/>
            <person name="Tang Q."/>
            <person name="Cao H."/>
            <person name="Cheng P."/>
            <person name="Zheng Y."/>
            <person name="Yuan Z."/>
            <person name="Zhou Y."/>
            <person name="Liu J."/>
            <person name="Tang Z."/>
            <person name="Zhuo Y."/>
            <person name="Zhang Y."/>
            <person name="Yu L."/>
            <person name="Huang J."/>
            <person name="Yang P."/>
            <person name="Peng Q."/>
            <person name="Zhang J."/>
            <person name="Jiang W."/>
            <person name="Zhang Z."/>
            <person name="Lin K."/>
            <person name="Ro D.K."/>
            <person name="Chen X."/>
            <person name="Xiong X."/>
            <person name="Shang Y."/>
            <person name="Huang S."/>
            <person name="Zeng J."/>
        </authorList>
    </citation>
    <scope>NUCLEOTIDE SEQUENCE [LARGE SCALE GENOMIC DNA]</scope>
    <source>
        <strain evidence="2">cv. BLH2017</strain>
        <tissue evidence="1">Root</tissue>
    </source>
</reference>
<accession>A0A200PQD5</accession>
<dbReference type="PANTHER" id="PTHR23024:SF577">
    <property type="entry name" value="CARBOXYLESTERASE 2-RELATED"/>
    <property type="match status" value="1"/>
</dbReference>
<evidence type="ECO:0000313" key="2">
    <source>
        <dbReference type="Proteomes" id="UP000195402"/>
    </source>
</evidence>
<name>A0A200PQD5_MACCD</name>
<dbReference type="SUPFAM" id="SSF53474">
    <property type="entry name" value="alpha/beta-Hydrolases"/>
    <property type="match status" value="1"/>
</dbReference>
<proteinExistence type="predicted"/>
<dbReference type="PANTHER" id="PTHR23024">
    <property type="entry name" value="ARYLACETAMIDE DEACETYLASE"/>
    <property type="match status" value="1"/>
</dbReference>
<sequence>MENYSNNSEVAHDLSPLFKVYKDGRVDRFVGNEVVPPSVYPNTVVSSKDVLILPETRVSARLYLPTSKITHPQPQHIKLPLLIYFHGGVFCVRTAFCSGSSKVKKNKLLSGVVLMHPYPSGVESIGSETNVLNHMDQKEKLDKLWLNICPSTTSCDSSTQRWTRIFRAWDVKGFWVCCRKRFVERGWFYYETLRKSGWQELWRFWSQKGKIICFIY</sequence>
<dbReference type="Proteomes" id="UP000195402">
    <property type="component" value="Unassembled WGS sequence"/>
</dbReference>
<dbReference type="EMBL" id="MVGT01004331">
    <property type="protein sequence ID" value="OVA00399.1"/>
    <property type="molecule type" value="Genomic_DNA"/>
</dbReference>
<protein>
    <recommendedName>
        <fullName evidence="3">Alpha/beta hydrolase fold-3</fullName>
    </recommendedName>
</protein>
<dbReference type="InterPro" id="IPR029058">
    <property type="entry name" value="AB_hydrolase_fold"/>
</dbReference>
<organism evidence="1 2">
    <name type="scientific">Macleaya cordata</name>
    <name type="common">Five-seeded plume-poppy</name>
    <name type="synonym">Bocconia cordata</name>
    <dbReference type="NCBI Taxonomy" id="56857"/>
    <lineage>
        <taxon>Eukaryota</taxon>
        <taxon>Viridiplantae</taxon>
        <taxon>Streptophyta</taxon>
        <taxon>Embryophyta</taxon>
        <taxon>Tracheophyta</taxon>
        <taxon>Spermatophyta</taxon>
        <taxon>Magnoliopsida</taxon>
        <taxon>Ranunculales</taxon>
        <taxon>Papaveraceae</taxon>
        <taxon>Papaveroideae</taxon>
        <taxon>Macleaya</taxon>
    </lineage>
</organism>
<dbReference type="AlphaFoldDB" id="A0A200PQD5"/>
<dbReference type="OrthoDB" id="408631at2759"/>
<gene>
    <name evidence="1" type="ORF">BVC80_8535g6</name>
</gene>
<comment type="caution">
    <text evidence="1">The sequence shown here is derived from an EMBL/GenBank/DDBJ whole genome shotgun (WGS) entry which is preliminary data.</text>
</comment>
<dbReference type="STRING" id="56857.A0A200PQD5"/>
<evidence type="ECO:0008006" key="3">
    <source>
        <dbReference type="Google" id="ProtNLM"/>
    </source>
</evidence>
<dbReference type="InParanoid" id="A0A200PQD5"/>
<dbReference type="Gene3D" id="3.40.50.1820">
    <property type="entry name" value="alpha/beta hydrolase"/>
    <property type="match status" value="1"/>
</dbReference>